<keyword evidence="6" id="KW-1185">Reference proteome</keyword>
<organism evidence="5 6">
    <name type="scientific">Jimgerdemannia flammicorona</name>
    <dbReference type="NCBI Taxonomy" id="994334"/>
    <lineage>
        <taxon>Eukaryota</taxon>
        <taxon>Fungi</taxon>
        <taxon>Fungi incertae sedis</taxon>
        <taxon>Mucoromycota</taxon>
        <taxon>Mucoromycotina</taxon>
        <taxon>Endogonomycetes</taxon>
        <taxon>Endogonales</taxon>
        <taxon>Endogonaceae</taxon>
        <taxon>Jimgerdemannia</taxon>
    </lineage>
</organism>
<keyword evidence="3" id="KW-0560">Oxidoreductase</keyword>
<accession>A0A433Q9S7</accession>
<dbReference type="InterPro" id="IPR036291">
    <property type="entry name" value="NAD(P)-bd_dom_sf"/>
</dbReference>
<evidence type="ECO:0000256" key="2">
    <source>
        <dbReference type="ARBA" id="ARBA00022857"/>
    </source>
</evidence>
<dbReference type="EMBL" id="RBNJ01010234">
    <property type="protein sequence ID" value="RUS26546.1"/>
    <property type="molecule type" value="Genomic_DNA"/>
</dbReference>
<dbReference type="PANTHER" id="PTHR43391:SF14">
    <property type="entry name" value="DEHYDROGENASE_REDUCTASE SDR FAMILY PROTEIN 7-LIKE"/>
    <property type="match status" value="1"/>
</dbReference>
<evidence type="ECO:0000313" key="5">
    <source>
        <dbReference type="EMBL" id="RUS26546.1"/>
    </source>
</evidence>
<evidence type="ECO:0000256" key="3">
    <source>
        <dbReference type="ARBA" id="ARBA00023002"/>
    </source>
</evidence>
<dbReference type="GO" id="GO:0005829">
    <property type="term" value="C:cytosol"/>
    <property type="evidence" value="ECO:0007669"/>
    <property type="project" value="TreeGrafter"/>
</dbReference>
<comment type="caution">
    <text evidence="5">The sequence shown here is derived from an EMBL/GenBank/DDBJ whole genome shotgun (WGS) entry which is preliminary data.</text>
</comment>
<evidence type="ECO:0000256" key="4">
    <source>
        <dbReference type="SAM" id="Phobius"/>
    </source>
</evidence>
<proteinExistence type="inferred from homology"/>
<dbReference type="SUPFAM" id="SSF51735">
    <property type="entry name" value="NAD(P)-binding Rossmann-fold domains"/>
    <property type="match status" value="1"/>
</dbReference>
<evidence type="ECO:0000313" key="6">
    <source>
        <dbReference type="Proteomes" id="UP000274822"/>
    </source>
</evidence>
<sequence length="315" mass="34963">MVNETRLLAPFLTLLSAAWLFMVIFPVSLCLAFFELYRRKTPSELQYPQKILITGAASGIGEAIAVLYANSAATATPPRNVYLALLDINPTALERVAETCRARGAQVETHVIDVTDGAAMNQYLLALDTRIGGLDLVHANAGVTSSTLFKGSNPTSIKQRIDSVFSVNGNGCLNTVTPLIEPFKARGRGHFAITASIAAFYLPPDTLGYGASKAMVYRFARDLAHMMRPYGVHVTAICPGFVETNITRQTDEKIYEMSEQQAARIIERGIYNKEEIIAFPRHMYFLTWMVRNTPDCVVGFIYHHLRKPREWDLVG</sequence>
<dbReference type="PANTHER" id="PTHR43391">
    <property type="entry name" value="RETINOL DEHYDROGENASE-RELATED"/>
    <property type="match status" value="1"/>
</dbReference>
<comment type="similarity">
    <text evidence="1">Belongs to the short-chain dehydrogenases/reductases (SDR) family.</text>
</comment>
<keyword evidence="4" id="KW-0472">Membrane</keyword>
<dbReference type="PRINTS" id="PR00081">
    <property type="entry name" value="GDHRDH"/>
</dbReference>
<dbReference type="InterPro" id="IPR002347">
    <property type="entry name" value="SDR_fam"/>
</dbReference>
<feature type="transmembrane region" description="Helical" evidence="4">
    <location>
        <begin position="12"/>
        <end position="34"/>
    </location>
</feature>
<keyword evidence="2" id="KW-0521">NADP</keyword>
<reference evidence="5 6" key="1">
    <citation type="journal article" date="2018" name="New Phytol.">
        <title>Phylogenomics of Endogonaceae and evolution of mycorrhizas within Mucoromycota.</title>
        <authorList>
            <person name="Chang Y."/>
            <person name="Desiro A."/>
            <person name="Na H."/>
            <person name="Sandor L."/>
            <person name="Lipzen A."/>
            <person name="Clum A."/>
            <person name="Barry K."/>
            <person name="Grigoriev I.V."/>
            <person name="Martin F.M."/>
            <person name="Stajich J.E."/>
            <person name="Smith M.E."/>
            <person name="Bonito G."/>
            <person name="Spatafora J.W."/>
        </authorList>
    </citation>
    <scope>NUCLEOTIDE SEQUENCE [LARGE SCALE GENOMIC DNA]</scope>
    <source>
        <strain evidence="5 6">AD002</strain>
    </source>
</reference>
<dbReference type="AlphaFoldDB" id="A0A433Q9S7"/>
<evidence type="ECO:0000256" key="1">
    <source>
        <dbReference type="ARBA" id="ARBA00006484"/>
    </source>
</evidence>
<dbReference type="Proteomes" id="UP000274822">
    <property type="component" value="Unassembled WGS sequence"/>
</dbReference>
<keyword evidence="4" id="KW-0812">Transmembrane</keyword>
<keyword evidence="4" id="KW-1133">Transmembrane helix</keyword>
<protein>
    <submittedName>
        <fullName evidence="5">Oxidoreductase</fullName>
    </submittedName>
</protein>
<dbReference type="GO" id="GO:0016491">
    <property type="term" value="F:oxidoreductase activity"/>
    <property type="evidence" value="ECO:0007669"/>
    <property type="project" value="UniProtKB-KW"/>
</dbReference>
<dbReference type="Gene3D" id="3.40.50.720">
    <property type="entry name" value="NAD(P)-binding Rossmann-like Domain"/>
    <property type="match status" value="1"/>
</dbReference>
<dbReference type="Pfam" id="PF00106">
    <property type="entry name" value="adh_short"/>
    <property type="match status" value="1"/>
</dbReference>
<name>A0A433Q9S7_9FUNG</name>
<gene>
    <name evidence="5" type="ORF">BC938DRAFT_470627</name>
</gene>